<organism evidence="2 3">
    <name type="scientific">Oryza sativa subsp. japonica</name>
    <name type="common">Rice</name>
    <dbReference type="NCBI Taxonomy" id="39947"/>
    <lineage>
        <taxon>Eukaryota</taxon>
        <taxon>Viridiplantae</taxon>
        <taxon>Streptophyta</taxon>
        <taxon>Embryophyta</taxon>
        <taxon>Tracheophyta</taxon>
        <taxon>Spermatophyta</taxon>
        <taxon>Magnoliopsida</taxon>
        <taxon>Liliopsida</taxon>
        <taxon>Poales</taxon>
        <taxon>Poaceae</taxon>
        <taxon>BOP clade</taxon>
        <taxon>Oryzoideae</taxon>
        <taxon>Oryzeae</taxon>
        <taxon>Oryzinae</taxon>
        <taxon>Oryza</taxon>
        <taxon>Oryza sativa</taxon>
    </lineage>
</organism>
<evidence type="ECO:0000313" key="3">
    <source>
        <dbReference type="Proteomes" id="UP000000763"/>
    </source>
</evidence>
<reference evidence="3" key="2">
    <citation type="journal article" date="2008" name="Nucleic Acids Res.">
        <title>The rice annotation project database (RAP-DB): 2008 update.</title>
        <authorList>
            <consortium name="The rice annotation project (RAP)"/>
        </authorList>
    </citation>
    <scope>GENOME REANNOTATION</scope>
    <source>
        <strain evidence="3">cv. Nipponbare</strain>
    </source>
</reference>
<accession>Q6YWN4</accession>
<evidence type="ECO:0000313" key="2">
    <source>
        <dbReference type="EMBL" id="BAD13265.1"/>
    </source>
</evidence>
<sequence length="116" mass="12401">MSILSTTAQHCVRPAWPPCERRHHRSSSSFSRHRHGAPSPPPVVPILSVFSASAATYITPSNISTCPTPPRMDRPPHACSAILSNHFSSAAPSSLAAQLPPPLLTRPLAIGVQRGR</sequence>
<name>Q6YWN4_ORYSJ</name>
<dbReference type="AlphaFoldDB" id="Q6YWN4"/>
<proteinExistence type="predicted"/>
<dbReference type="Proteomes" id="UP000000763">
    <property type="component" value="Chromosome 8"/>
</dbReference>
<feature type="region of interest" description="Disordered" evidence="1">
    <location>
        <begin position="15"/>
        <end position="39"/>
    </location>
</feature>
<reference evidence="3" key="1">
    <citation type="journal article" date="2005" name="Nature">
        <title>The map-based sequence of the rice genome.</title>
        <authorList>
            <consortium name="International rice genome sequencing project (IRGSP)"/>
            <person name="Matsumoto T."/>
            <person name="Wu J."/>
            <person name="Kanamori H."/>
            <person name="Katayose Y."/>
            <person name="Fujisawa M."/>
            <person name="Namiki N."/>
            <person name="Mizuno H."/>
            <person name="Yamamoto K."/>
            <person name="Antonio B.A."/>
            <person name="Baba T."/>
            <person name="Sakata K."/>
            <person name="Nagamura Y."/>
            <person name="Aoki H."/>
            <person name="Arikawa K."/>
            <person name="Arita K."/>
            <person name="Bito T."/>
            <person name="Chiden Y."/>
            <person name="Fujitsuka N."/>
            <person name="Fukunaka R."/>
            <person name="Hamada M."/>
            <person name="Harada C."/>
            <person name="Hayashi A."/>
            <person name="Hijishita S."/>
            <person name="Honda M."/>
            <person name="Hosokawa S."/>
            <person name="Ichikawa Y."/>
            <person name="Idonuma A."/>
            <person name="Iijima M."/>
            <person name="Ikeda M."/>
            <person name="Ikeno M."/>
            <person name="Ito K."/>
            <person name="Ito S."/>
            <person name="Ito T."/>
            <person name="Ito Y."/>
            <person name="Ito Y."/>
            <person name="Iwabuchi A."/>
            <person name="Kamiya K."/>
            <person name="Karasawa W."/>
            <person name="Kurita K."/>
            <person name="Katagiri S."/>
            <person name="Kikuta A."/>
            <person name="Kobayashi H."/>
            <person name="Kobayashi N."/>
            <person name="Machita K."/>
            <person name="Maehara T."/>
            <person name="Masukawa M."/>
            <person name="Mizubayashi T."/>
            <person name="Mukai Y."/>
            <person name="Nagasaki H."/>
            <person name="Nagata Y."/>
            <person name="Naito S."/>
            <person name="Nakashima M."/>
            <person name="Nakama Y."/>
            <person name="Nakamichi Y."/>
            <person name="Nakamura M."/>
            <person name="Meguro A."/>
            <person name="Negishi M."/>
            <person name="Ohta I."/>
            <person name="Ohta T."/>
            <person name="Okamoto M."/>
            <person name="Ono N."/>
            <person name="Saji S."/>
            <person name="Sakaguchi M."/>
            <person name="Sakai K."/>
            <person name="Shibata M."/>
            <person name="Shimokawa T."/>
            <person name="Song J."/>
            <person name="Takazaki Y."/>
            <person name="Terasawa K."/>
            <person name="Tsugane M."/>
            <person name="Tsuji K."/>
            <person name="Ueda S."/>
            <person name="Waki K."/>
            <person name="Yamagata H."/>
            <person name="Yamamoto M."/>
            <person name="Yamamoto S."/>
            <person name="Yamane H."/>
            <person name="Yoshiki S."/>
            <person name="Yoshihara R."/>
            <person name="Yukawa K."/>
            <person name="Zhong H."/>
            <person name="Yano M."/>
            <person name="Yuan Q."/>
            <person name="Ouyang S."/>
            <person name="Liu J."/>
            <person name="Jones K.M."/>
            <person name="Gansberger K."/>
            <person name="Moffat K."/>
            <person name="Hill J."/>
            <person name="Bera J."/>
            <person name="Fadrosh D."/>
            <person name="Jin S."/>
            <person name="Johri S."/>
            <person name="Kim M."/>
            <person name="Overton L."/>
            <person name="Reardon M."/>
            <person name="Tsitrin T."/>
            <person name="Vuong H."/>
            <person name="Weaver B."/>
            <person name="Ciecko A."/>
            <person name="Tallon L."/>
            <person name="Jackson J."/>
            <person name="Pai G."/>
            <person name="Aken S.V."/>
            <person name="Utterback T."/>
            <person name="Reidmuller S."/>
            <person name="Feldblyum T."/>
            <person name="Hsiao J."/>
            <person name="Zismann V."/>
            <person name="Iobst S."/>
            <person name="de Vazeille A.R."/>
            <person name="Buell C.R."/>
            <person name="Ying K."/>
            <person name="Li Y."/>
            <person name="Lu T."/>
            <person name="Huang Y."/>
            <person name="Zhao Q."/>
            <person name="Feng Q."/>
            <person name="Zhang L."/>
            <person name="Zhu J."/>
            <person name="Weng Q."/>
            <person name="Mu J."/>
            <person name="Lu Y."/>
            <person name="Fan D."/>
            <person name="Liu Y."/>
            <person name="Guan J."/>
            <person name="Zhang Y."/>
            <person name="Yu S."/>
            <person name="Liu X."/>
            <person name="Zhang Y."/>
            <person name="Hong G."/>
            <person name="Han B."/>
            <person name="Choisne N."/>
            <person name="Demange N."/>
            <person name="Orjeda G."/>
            <person name="Samain S."/>
            <person name="Cattolico L."/>
            <person name="Pelletier E."/>
            <person name="Couloux A."/>
            <person name="Segurens B."/>
            <person name="Wincker P."/>
            <person name="D'Hont A."/>
            <person name="Scarpelli C."/>
            <person name="Weissenbach J."/>
            <person name="Salanoubat M."/>
            <person name="Quetier F."/>
            <person name="Yu Y."/>
            <person name="Kim H.R."/>
            <person name="Rambo T."/>
            <person name="Currie J."/>
            <person name="Collura K."/>
            <person name="Luo M."/>
            <person name="Yang T."/>
            <person name="Ammiraju J.S.S."/>
            <person name="Engler F."/>
            <person name="Soderlund C."/>
            <person name="Wing R.A."/>
            <person name="Palmer L.E."/>
            <person name="de la Bastide M."/>
            <person name="Spiegel L."/>
            <person name="Nascimento L."/>
            <person name="Zutavern T."/>
            <person name="O'Shaughnessy A."/>
            <person name="Dike S."/>
            <person name="Dedhia N."/>
            <person name="Preston R."/>
            <person name="Balija V."/>
            <person name="McCombie W.R."/>
            <person name="Chow T."/>
            <person name="Chen H."/>
            <person name="Chung M."/>
            <person name="Chen C."/>
            <person name="Shaw J."/>
            <person name="Wu H."/>
            <person name="Hsiao K."/>
            <person name="Chao Y."/>
            <person name="Chu M."/>
            <person name="Cheng C."/>
            <person name="Hour A."/>
            <person name="Lee P."/>
            <person name="Lin S."/>
            <person name="Lin Y."/>
            <person name="Liou J."/>
            <person name="Liu S."/>
            <person name="Hsing Y."/>
            <person name="Raghuvanshi S."/>
            <person name="Mohanty A."/>
            <person name="Bharti A.K."/>
            <person name="Gaur A."/>
            <person name="Gupta V."/>
            <person name="Kumar D."/>
            <person name="Ravi V."/>
            <person name="Vij S."/>
            <person name="Kapur A."/>
            <person name="Khurana P."/>
            <person name="Khurana P."/>
            <person name="Khurana J.P."/>
            <person name="Tyagi A.K."/>
            <person name="Gaikwad K."/>
            <person name="Singh A."/>
            <person name="Dalal V."/>
            <person name="Srivastava S."/>
            <person name="Dixit A."/>
            <person name="Pal A.K."/>
            <person name="Ghazi I.A."/>
            <person name="Yadav M."/>
            <person name="Pandit A."/>
            <person name="Bhargava A."/>
            <person name="Sureshbabu K."/>
            <person name="Batra K."/>
            <person name="Sharma T.R."/>
            <person name="Mohapatra T."/>
            <person name="Singh N.K."/>
            <person name="Messing J."/>
            <person name="Nelson A.B."/>
            <person name="Fuks G."/>
            <person name="Kavchok S."/>
            <person name="Keizer G."/>
            <person name="Linton E."/>
            <person name="Llaca V."/>
            <person name="Song R."/>
            <person name="Tanyolac B."/>
            <person name="Young S."/>
            <person name="Ho-Il K."/>
            <person name="Hahn J.H."/>
            <person name="Sangsakoo G."/>
            <person name="Vanavichit A."/>
            <person name="de Mattos Luiz.A.T."/>
            <person name="Zimmer P.D."/>
            <person name="Malone G."/>
            <person name="Dellagostin O."/>
            <person name="de Oliveira A.C."/>
            <person name="Bevan M."/>
            <person name="Bancroft I."/>
            <person name="Minx P."/>
            <person name="Cordum H."/>
            <person name="Wilson R."/>
            <person name="Cheng Z."/>
            <person name="Jin W."/>
            <person name="Jiang J."/>
            <person name="Leong S.A."/>
            <person name="Iwama H."/>
            <person name="Gojobori T."/>
            <person name="Itoh T."/>
            <person name="Niimura Y."/>
            <person name="Fujii Y."/>
            <person name="Habara T."/>
            <person name="Sakai H."/>
            <person name="Sato Y."/>
            <person name="Wilson G."/>
            <person name="Kumar K."/>
            <person name="McCouch S."/>
            <person name="Juretic N."/>
            <person name="Hoen D."/>
            <person name="Wright S."/>
            <person name="Bruskiewich R."/>
            <person name="Bureau T."/>
            <person name="Miyao A."/>
            <person name="Hirochika H."/>
            <person name="Nishikawa T."/>
            <person name="Kadowaki K."/>
            <person name="Sugiura M."/>
            <person name="Burr B."/>
            <person name="Sasaki T."/>
        </authorList>
    </citation>
    <scope>NUCLEOTIDE SEQUENCE [LARGE SCALE GENOMIC DNA]</scope>
    <source>
        <strain evidence="3">cv. Nipponbare</strain>
    </source>
</reference>
<protein>
    <submittedName>
        <fullName evidence="2">Uncharacterized protein</fullName>
    </submittedName>
</protein>
<gene>
    <name evidence="2" type="primary">OSJNBa0089L03.30</name>
</gene>
<feature type="compositionally biased region" description="Basic residues" evidence="1">
    <location>
        <begin position="21"/>
        <end position="36"/>
    </location>
</feature>
<dbReference type="EMBL" id="AP005754">
    <property type="protein sequence ID" value="BAD13265.1"/>
    <property type="molecule type" value="Genomic_DNA"/>
</dbReference>
<evidence type="ECO:0000256" key="1">
    <source>
        <dbReference type="SAM" id="MobiDB-lite"/>
    </source>
</evidence>